<keyword evidence="2" id="KW-1185">Reference proteome</keyword>
<dbReference type="Proteomes" id="UP000032408">
    <property type="component" value="Chromosome"/>
</dbReference>
<proteinExistence type="predicted"/>
<dbReference type="Gene3D" id="3.40.390.10">
    <property type="entry name" value="Collagenase (Catalytic Domain)"/>
    <property type="match status" value="1"/>
</dbReference>
<dbReference type="HOGENOM" id="CLU_1431584_0_0_2"/>
<evidence type="ECO:0000313" key="1">
    <source>
        <dbReference type="EMBL" id="AJW70333.1"/>
    </source>
</evidence>
<reference evidence="1 2" key="2">
    <citation type="journal article" date="2016" name="ISME J.">
        <title>Physiological and genomic characterization of two novel marine thaumarchaeal strains indicates niche differentiation.</title>
        <authorList>
            <person name="Bayer B."/>
            <person name="Vojvoda J."/>
            <person name="Offre P."/>
            <person name="Alves R.J."/>
            <person name="Elisabeth N.H."/>
            <person name="Garcia J.A."/>
            <person name="Volland J.M."/>
            <person name="Srivastava A."/>
            <person name="Schleper C."/>
            <person name="Herndl G.J."/>
        </authorList>
    </citation>
    <scope>NUCLEOTIDE SEQUENCE [LARGE SCALE GENOMIC DNA]</scope>
    <source>
        <strain evidence="1 2">NF5</strain>
    </source>
</reference>
<dbReference type="InterPro" id="IPR024079">
    <property type="entry name" value="MetalloPept_cat_dom_sf"/>
</dbReference>
<gene>
    <name evidence="1" type="ORF">NADRNF5_0637</name>
</gene>
<name>A0A0D5C1B3_9ARCH</name>
<sequence>MTVVTSIALLGGLTVIPNVSAHTSGNSGLLSNNQQICYSVSGLNLVELNGNTNQGSTIKTHAINGMNDVNSMTDFNVSERTSCSGGTYSWVTSTYLANANDKATTTPIISGSVKYIMFSNNADANMINSGSCQWYQNDNIEYVANHEFGHYAGLIHQSGSTSHTMMHTSCDTGYAIIRSGDISQINGWY</sequence>
<dbReference type="EMBL" id="CP011070">
    <property type="protein sequence ID" value="AJW70333.1"/>
    <property type="molecule type" value="Genomic_DNA"/>
</dbReference>
<dbReference type="KEGG" id="nin:NADRNF5_0637"/>
<reference evidence="2" key="1">
    <citation type="submission" date="2015-03" db="EMBL/GenBank/DDBJ databases">
        <title>Characterization of two novel Thaumarchaeota isolated from the Northern Adriatic Sea.</title>
        <authorList>
            <person name="Bayer B."/>
            <person name="Vojvoda J."/>
            <person name="Offre P."/>
            <person name="Srivastava A."/>
            <person name="Elisabeth N."/>
            <person name="Garcia J.A.L."/>
            <person name="Schleper C."/>
            <person name="Herndl G.J."/>
        </authorList>
    </citation>
    <scope>NUCLEOTIDE SEQUENCE [LARGE SCALE GENOMIC DNA]</scope>
    <source>
        <strain evidence="2">NF5</strain>
    </source>
</reference>
<dbReference type="STRING" id="1580092.NADRNF5_0637"/>
<dbReference type="SUPFAM" id="SSF55486">
    <property type="entry name" value="Metalloproteases ('zincins'), catalytic domain"/>
    <property type="match status" value="1"/>
</dbReference>
<protein>
    <recommendedName>
        <fullName evidence="3">Peptidase M10 metallopeptidase domain-containing protein</fullName>
    </recommendedName>
</protein>
<dbReference type="AlphaFoldDB" id="A0A0D5C1B3"/>
<dbReference type="GO" id="GO:0008237">
    <property type="term" value="F:metallopeptidase activity"/>
    <property type="evidence" value="ECO:0007669"/>
    <property type="project" value="InterPro"/>
</dbReference>
<organism evidence="1 2">
    <name type="scientific">Nitrosopumilus adriaticus</name>
    <dbReference type="NCBI Taxonomy" id="1580092"/>
    <lineage>
        <taxon>Archaea</taxon>
        <taxon>Nitrososphaerota</taxon>
        <taxon>Nitrososphaeria</taxon>
        <taxon>Nitrosopumilales</taxon>
        <taxon>Nitrosopumilaceae</taxon>
        <taxon>Nitrosopumilus</taxon>
    </lineage>
</organism>
<accession>A0A0D5C1B3</accession>
<evidence type="ECO:0008006" key="3">
    <source>
        <dbReference type="Google" id="ProtNLM"/>
    </source>
</evidence>
<evidence type="ECO:0000313" key="2">
    <source>
        <dbReference type="Proteomes" id="UP000032408"/>
    </source>
</evidence>